<dbReference type="InterPro" id="IPR030700">
    <property type="entry name" value="N-end_Aminoacyl_Trfase"/>
</dbReference>
<dbReference type="STRING" id="451379.A0A0N5AU24"/>
<comment type="similarity">
    <text evidence="1 5">Belongs to the R-transferase family.</text>
</comment>
<feature type="region of interest" description="Disordered" evidence="6">
    <location>
        <begin position="154"/>
        <end position="202"/>
    </location>
</feature>
<evidence type="ECO:0000256" key="6">
    <source>
        <dbReference type="SAM" id="MobiDB-lite"/>
    </source>
</evidence>
<name>A0A0N5AU24_9BILA</name>
<keyword evidence="4 5" id="KW-0012">Acyltransferase</keyword>
<feature type="domain" description="N-end aminoacyl transferase N-terminal" evidence="7">
    <location>
        <begin position="17"/>
        <end position="90"/>
    </location>
</feature>
<comment type="catalytic activity">
    <reaction evidence="5">
        <text>an N-terminal L-alpha-aminoacyl-[protein] + L-arginyl-tRNA(Arg) = an N-terminal L-arginyl-L-aminoacyl-[protein] + tRNA(Arg) + H(+)</text>
        <dbReference type="Rhea" id="RHEA:10208"/>
        <dbReference type="Rhea" id="RHEA-COMP:9658"/>
        <dbReference type="Rhea" id="RHEA-COMP:9673"/>
        <dbReference type="Rhea" id="RHEA-COMP:10636"/>
        <dbReference type="Rhea" id="RHEA-COMP:10638"/>
        <dbReference type="ChEBI" id="CHEBI:15378"/>
        <dbReference type="ChEBI" id="CHEBI:78442"/>
        <dbReference type="ChEBI" id="CHEBI:78513"/>
        <dbReference type="ChEBI" id="CHEBI:78597"/>
        <dbReference type="ChEBI" id="CHEBI:83562"/>
        <dbReference type="EC" id="2.3.2.8"/>
    </reaction>
</comment>
<feature type="domain" description="N-end rule aminoacyl transferase C-terminal" evidence="8">
    <location>
        <begin position="268"/>
        <end position="412"/>
    </location>
</feature>
<evidence type="ECO:0000259" key="8">
    <source>
        <dbReference type="Pfam" id="PF04377"/>
    </source>
</evidence>
<dbReference type="PANTHER" id="PTHR21367">
    <property type="entry name" value="ARGININE-TRNA-PROTEIN TRANSFERASE 1"/>
    <property type="match status" value="1"/>
</dbReference>
<evidence type="ECO:0000259" key="7">
    <source>
        <dbReference type="Pfam" id="PF04376"/>
    </source>
</evidence>
<dbReference type="InterPro" id="IPR007472">
    <property type="entry name" value="N-end_Aminoacyl_Trfase_C"/>
</dbReference>
<evidence type="ECO:0000256" key="3">
    <source>
        <dbReference type="ARBA" id="ARBA00022786"/>
    </source>
</evidence>
<dbReference type="WBParaSite" id="SMUV_0000834601-mRNA-1">
    <property type="protein sequence ID" value="SMUV_0000834601-mRNA-1"/>
    <property type="gene ID" value="SMUV_0000834601"/>
</dbReference>
<dbReference type="PIRSF" id="PIRSF037207">
    <property type="entry name" value="ATE1_euk"/>
    <property type="match status" value="1"/>
</dbReference>
<dbReference type="GO" id="GO:0005737">
    <property type="term" value="C:cytoplasm"/>
    <property type="evidence" value="ECO:0007669"/>
    <property type="project" value="TreeGrafter"/>
</dbReference>
<keyword evidence="2 5" id="KW-0808">Transferase</keyword>
<accession>A0A0N5AU24</accession>
<reference evidence="10" key="1">
    <citation type="submission" date="2016-04" db="UniProtKB">
        <authorList>
            <consortium name="WormBaseParasite"/>
        </authorList>
    </citation>
    <scope>IDENTIFICATION</scope>
</reference>
<dbReference type="InterPro" id="IPR007471">
    <property type="entry name" value="N-end_Aminoacyl_Trfase_N"/>
</dbReference>
<evidence type="ECO:0000256" key="2">
    <source>
        <dbReference type="ARBA" id="ARBA00022679"/>
    </source>
</evidence>
<protein>
    <recommendedName>
        <fullName evidence="5">Arginyl-tRNA--protein transferase 1</fullName>
        <shortName evidence="5">Arginyltransferase 1</shortName>
        <shortName evidence="5">R-transferase 1</shortName>
        <ecNumber evidence="5">2.3.2.8</ecNumber>
    </recommendedName>
    <alternativeName>
        <fullName evidence="5">Arginine-tRNA--protein transferase 1</fullName>
    </alternativeName>
</protein>
<dbReference type="Pfam" id="PF04377">
    <property type="entry name" value="ATE_C"/>
    <property type="match status" value="1"/>
</dbReference>
<sequence length="498" mass="57588">MLARSVVTCIGENKQEHCGYCNHRDPSSASYSFGIWSYVLDVEHYNDLLDRGMRRSGKYLYKPIIAKTCCPQYTIRLNVAKFHISKPQRKVLRQMNGFLIKDKKPTLIVEDMVQKADNQKDGKNSSGTLINRNLRNVDDETAVTSNVVLREEGAEIPGSDVTGNKKLPVKKKSSNKEEMEGKVDSKNSLQRQSKKKEIRKQKALEKMRSKGIDIEEAFRLRAEKEARREKTLDTYINEYYNQKETALHKLEVELVLVKSSKFVETEHEAFNLFYKYQTTVHLETSCTKEGFDNFLCNSPLQSALCGNSVSRLIIIKRKPFGSYHMQYRLDGKLIAVGVIDILPRCVSSKYFFYDPDYKFLSMGTYSALREIYLTKTLSRKNPGLDYYYMGYYIESCPKMRYKSHFHPSDLLCDTSFTWVPFDECKKQLTKSDRVIAFAKNVPSASKVSYGSMLCMYNRKLGRYCQLPREPEVVEMKYQVKEYANIVGPVGQEMVLFLK</sequence>
<dbReference type="EC" id="2.3.2.8" evidence="5"/>
<dbReference type="InterPro" id="IPR016181">
    <property type="entry name" value="Acyl_CoA_acyltransferase"/>
</dbReference>
<comment type="function">
    <text evidence="5">Involved in the post-translational conjugation of arginine to the N-terminal aspartate or glutamate of a protein. This arginylation is required for degradation of the protein via the ubiquitin pathway.</text>
</comment>
<organism evidence="9 10">
    <name type="scientific">Syphacia muris</name>
    <dbReference type="NCBI Taxonomy" id="451379"/>
    <lineage>
        <taxon>Eukaryota</taxon>
        <taxon>Metazoa</taxon>
        <taxon>Ecdysozoa</taxon>
        <taxon>Nematoda</taxon>
        <taxon>Chromadorea</taxon>
        <taxon>Rhabditida</taxon>
        <taxon>Spirurina</taxon>
        <taxon>Oxyuridomorpha</taxon>
        <taxon>Oxyuroidea</taxon>
        <taxon>Oxyuridae</taxon>
        <taxon>Syphacia</taxon>
    </lineage>
</organism>
<evidence type="ECO:0000256" key="1">
    <source>
        <dbReference type="ARBA" id="ARBA00009991"/>
    </source>
</evidence>
<evidence type="ECO:0000256" key="4">
    <source>
        <dbReference type="ARBA" id="ARBA00023315"/>
    </source>
</evidence>
<evidence type="ECO:0000256" key="5">
    <source>
        <dbReference type="PIRNR" id="PIRNR037207"/>
    </source>
</evidence>
<dbReference type="InterPro" id="IPR017137">
    <property type="entry name" value="Arg-tRNA-P_Trfase_1_euk"/>
</dbReference>
<dbReference type="PANTHER" id="PTHR21367:SF1">
    <property type="entry name" value="ARGINYL-TRNA--PROTEIN TRANSFERASE 1"/>
    <property type="match status" value="1"/>
</dbReference>
<dbReference type="GO" id="GO:0004057">
    <property type="term" value="F:arginyl-tRNA--protein transferase activity"/>
    <property type="evidence" value="ECO:0007669"/>
    <property type="project" value="UniProtKB-EC"/>
</dbReference>
<dbReference type="AlphaFoldDB" id="A0A0N5AU24"/>
<evidence type="ECO:0000313" key="10">
    <source>
        <dbReference type="WBParaSite" id="SMUV_0000834601-mRNA-1"/>
    </source>
</evidence>
<evidence type="ECO:0000313" key="9">
    <source>
        <dbReference type="Proteomes" id="UP000046393"/>
    </source>
</evidence>
<proteinExistence type="inferred from homology"/>
<feature type="compositionally biased region" description="Basic and acidic residues" evidence="6">
    <location>
        <begin position="174"/>
        <end position="185"/>
    </location>
</feature>
<keyword evidence="3 5" id="KW-0833">Ubl conjugation pathway</keyword>
<dbReference type="SUPFAM" id="SSF55729">
    <property type="entry name" value="Acyl-CoA N-acyltransferases (Nat)"/>
    <property type="match status" value="1"/>
</dbReference>
<keyword evidence="9" id="KW-1185">Reference proteome</keyword>
<dbReference type="Pfam" id="PF04376">
    <property type="entry name" value="ATE_N"/>
    <property type="match status" value="1"/>
</dbReference>
<dbReference type="Proteomes" id="UP000046393">
    <property type="component" value="Unplaced"/>
</dbReference>